<feature type="region of interest" description="Disordered" evidence="1">
    <location>
        <begin position="1171"/>
        <end position="1258"/>
    </location>
</feature>
<name>A0A1U7Z8M2_NELNU</name>
<dbReference type="OMA" id="EDTAWSN"/>
<feature type="compositionally biased region" description="Basic and acidic residues" evidence="1">
    <location>
        <begin position="354"/>
        <end position="365"/>
    </location>
</feature>
<accession>A0A1U7Z8M2</accession>
<keyword evidence="2" id="KW-1185">Reference proteome</keyword>
<dbReference type="eggNOG" id="ENOG502QQJ5">
    <property type="taxonomic scope" value="Eukaryota"/>
</dbReference>
<feature type="region of interest" description="Disordered" evidence="1">
    <location>
        <begin position="158"/>
        <end position="195"/>
    </location>
</feature>
<dbReference type="GeneID" id="104590397"/>
<dbReference type="Proteomes" id="UP000189703">
    <property type="component" value="Unplaced"/>
</dbReference>
<sequence>MATSSKFRLSSGSPDRPSYPTGQRGAYGSSLDKSGNFHESMENRIPPALPSMSRSGSSVTQFDIINFFQCLHLDTKLMAVDHRFPRQFELKRILVAATASSDSPSISLSSKVAAIEDLKRAKIILNETSMRARDRGRNLNDAISKFGKFFQSTLVRKRTRADASSSDRPNASIPSERPVLGGSMANMGSHSHMISKPFDVEPQKLEEKLKNGLPNKRVRTSMVDVRANTLGVPSGAMDRDREMFRAANCSAVPSEEKGQALAIGVDGWEKPKMRKKRSGIKSDVCASTMLTRPLDGDRESKCGMQQRHVTDARTRLIRPSAGGIGKFDMSSQQNGLGMRSSTPRIDQDNGSAVNDRRDRPVGSDKERVNLKAVNRPISREDTICSVSPTSTIKVNTSARAQRFSSSTIPKSSPSAHKVGSSDDYQLSQCMNKVQDVAGSNSRKHTPPTPSSSPPVTQWAGQRPQKISRMARRTNFVHPMSSQDDNLASDIVSHVAGTENGFGVPRCLSSKAHQQVKLKGEHLSSVALPEIEESGAAEIKSKDKCKKSCNMNEKVGQSIQRVASLVFSSRKNKISADEDLGDGVRRLGRSGRGFTSTRSGMPTTMDKLNNVATAKQLRSARLGLDKGESKAGRPATRKPSNYKAYTRPKHAMNSGIADILEPGDGHKELLAAANAAITPTHACSNSFWMQMEQVFGFISDEDIAYLKQQICLVDEPLENIDVKCCSTTNLKGNVGSNSLLPMVGASGRDDCSTVPIRNGLVDSNRNLEIASKGKDAEFFDEHLVPGIRVHNTVPLAQRLIAALIPEEDNNEFFPECDEDVKFDICGTGFELPTSGLKSNSLNHLTLESFLTVGQTASNAYRTTSSWRVLDEIEHDELENDGVVADANTGMNSNFVYSLNGFHPDQSVIATMACTESQYDQLSIDERILLELQSIGILPEALPDLEQSEDEEINEEISGLREKLQEQVLKKRRLLCNLEKSVTEARESQQREIELNAVNKLVEIAYENYMTYCAPNISSGKSANSKWAKRATLAFVRRTLERCHKFEDTGESCFNGPLFRDLFLSVSSCHNESECLDTTITEGESASTDISTRSLDARVSASMNSHQTAPVISRSGQNIDMPEKHSSNAFHLVNHLSEPTTGKEGNWSNRAKKKELLLDDVVGGTIGTSLRNISGFGGSLLSGTKGKRSERDREGKGHKREVLSRNCTPKIGRPALGNVKGERKSKTKPKQKTTQLSASVKAMPPPVPKSRKVANDGNMNGKDVLSLDMLNDTEAIDLSSLQLPGMDVLGVPDDLDGQGQDLSSWLNIDDDGLQDHDCMGLEIPMDDLSELNMMV</sequence>
<dbReference type="OrthoDB" id="1915143at2759"/>
<dbReference type="InterPro" id="IPR019340">
    <property type="entry name" value="Histone_AcTrfase_su3"/>
</dbReference>
<evidence type="ECO:0000313" key="2">
    <source>
        <dbReference type="Proteomes" id="UP000189703"/>
    </source>
</evidence>
<feature type="compositionally biased region" description="Polar residues" evidence="1">
    <location>
        <begin position="329"/>
        <end position="352"/>
    </location>
</feature>
<feature type="compositionally biased region" description="Low complexity" evidence="1">
    <location>
        <begin position="404"/>
        <end position="414"/>
    </location>
</feature>
<feature type="region of interest" description="Disordered" evidence="1">
    <location>
        <begin position="1"/>
        <end position="52"/>
    </location>
</feature>
<feature type="compositionally biased region" description="Basic and acidic residues" evidence="1">
    <location>
        <begin position="1185"/>
        <end position="1201"/>
    </location>
</feature>
<dbReference type="KEGG" id="nnu:104590397"/>
<dbReference type="PANTHER" id="PTHR31115">
    <property type="entry name" value="OS05G0107300 PROTEIN"/>
    <property type="match status" value="1"/>
</dbReference>
<proteinExistence type="predicted"/>
<feature type="compositionally biased region" description="Polar residues" evidence="1">
    <location>
        <begin position="162"/>
        <end position="173"/>
    </location>
</feature>
<reference evidence="3 4" key="1">
    <citation type="submission" date="2025-04" db="UniProtKB">
        <authorList>
            <consortium name="RefSeq"/>
        </authorList>
    </citation>
    <scope>IDENTIFICATION</scope>
</reference>
<protein>
    <submittedName>
        <fullName evidence="3 4">Uncharacterized protein LOC104590397 isoform X1</fullName>
    </submittedName>
</protein>
<evidence type="ECO:0000313" key="4">
    <source>
        <dbReference type="RefSeq" id="XP_010247366.1"/>
    </source>
</evidence>
<dbReference type="Pfam" id="PF10198">
    <property type="entry name" value="Ada3"/>
    <property type="match status" value="1"/>
</dbReference>
<dbReference type="RefSeq" id="XP_010247366.1">
    <property type="nucleotide sequence ID" value="XM_010249064.2"/>
</dbReference>
<dbReference type="STRING" id="4432.A0A1U7Z8M2"/>
<dbReference type="RefSeq" id="XP_010247365.1">
    <property type="nucleotide sequence ID" value="XM_010249063.2"/>
</dbReference>
<gene>
    <name evidence="3 4" type="primary">LOC104590397</name>
</gene>
<evidence type="ECO:0000313" key="3">
    <source>
        <dbReference type="RefSeq" id="XP_010247365.1"/>
    </source>
</evidence>
<dbReference type="PANTHER" id="PTHR31115:SF3">
    <property type="entry name" value="EXPRESSED PROTEIN"/>
    <property type="match status" value="1"/>
</dbReference>
<feature type="compositionally biased region" description="Polar residues" evidence="1">
    <location>
        <begin position="422"/>
        <end position="431"/>
    </location>
</feature>
<feature type="compositionally biased region" description="Polar residues" evidence="1">
    <location>
        <begin position="1"/>
        <end position="13"/>
    </location>
</feature>
<evidence type="ECO:0000256" key="1">
    <source>
        <dbReference type="SAM" id="MobiDB-lite"/>
    </source>
</evidence>
<feature type="region of interest" description="Disordered" evidence="1">
    <location>
        <begin position="320"/>
        <end position="365"/>
    </location>
</feature>
<organism evidence="2 3">
    <name type="scientific">Nelumbo nucifera</name>
    <name type="common">Sacred lotus</name>
    <dbReference type="NCBI Taxonomy" id="4432"/>
    <lineage>
        <taxon>Eukaryota</taxon>
        <taxon>Viridiplantae</taxon>
        <taxon>Streptophyta</taxon>
        <taxon>Embryophyta</taxon>
        <taxon>Tracheophyta</taxon>
        <taxon>Spermatophyta</taxon>
        <taxon>Magnoliopsida</taxon>
        <taxon>Proteales</taxon>
        <taxon>Nelumbonaceae</taxon>
        <taxon>Nelumbo</taxon>
    </lineage>
</organism>
<feature type="region of interest" description="Disordered" evidence="1">
    <location>
        <begin position="402"/>
        <end position="465"/>
    </location>
</feature>